<evidence type="ECO:0000313" key="3">
    <source>
        <dbReference type="EMBL" id="SOE46926.1"/>
    </source>
</evidence>
<accession>A0A1C3K595</accession>
<dbReference type="Proteomes" id="UP000078558">
    <property type="component" value="Chromosome I"/>
</dbReference>
<dbReference type="EMBL" id="FLRC01000033">
    <property type="protein sequence ID" value="SBT26565.1"/>
    <property type="molecule type" value="Genomic_DNA"/>
</dbReference>
<dbReference type="Gene3D" id="3.30.450.40">
    <property type="match status" value="1"/>
</dbReference>
<dbReference type="EMBL" id="LT907988">
    <property type="protein sequence ID" value="SOE46926.1"/>
    <property type="molecule type" value="Genomic_DNA"/>
</dbReference>
<keyword evidence="1" id="KW-0472">Membrane</keyword>
<name>A0A1C3K595_9BURK</name>
<dbReference type="STRING" id="1851544.ODI_04338"/>
<dbReference type="SUPFAM" id="SSF55781">
    <property type="entry name" value="GAF domain-like"/>
    <property type="match status" value="1"/>
</dbReference>
<reference evidence="3 4" key="2">
    <citation type="submission" date="2017-08" db="EMBL/GenBank/DDBJ databases">
        <authorList>
            <person name="de Groot N.N."/>
        </authorList>
    </citation>
    <scope>NUCLEOTIDE SEQUENCE [LARGE SCALE GENOMIC DNA]</scope>
    <source>
        <strain evidence="3">Orrdi1</strain>
    </source>
</reference>
<reference evidence="2 4" key="1">
    <citation type="submission" date="2016-06" db="EMBL/GenBank/DDBJ databases">
        <authorList>
            <person name="Kjaerup R.B."/>
            <person name="Dalgaard T.S."/>
            <person name="Juul-Madsen H.R."/>
        </authorList>
    </citation>
    <scope>NUCLEOTIDE SEQUENCE [LARGE SCALE GENOMIC DNA]</scope>
    <source>
        <strain evidence="2">Orrdi1</strain>
    </source>
</reference>
<gene>
    <name evidence="2" type="ORF">ODI_04338</name>
    <name evidence="3" type="ORF">ODI_R0540</name>
</gene>
<protein>
    <recommendedName>
        <fullName evidence="5">GAF domain-containing protein</fullName>
    </recommendedName>
</protein>
<evidence type="ECO:0000313" key="2">
    <source>
        <dbReference type="EMBL" id="SBT26565.1"/>
    </source>
</evidence>
<feature type="transmembrane region" description="Helical" evidence="1">
    <location>
        <begin position="50"/>
        <end position="72"/>
    </location>
</feature>
<dbReference type="AlphaFoldDB" id="A0A1C3K595"/>
<keyword evidence="1" id="KW-1133">Transmembrane helix</keyword>
<proteinExistence type="predicted"/>
<feature type="transmembrane region" description="Helical" evidence="1">
    <location>
        <begin position="21"/>
        <end position="44"/>
    </location>
</feature>
<sequence>MALRAQHIPGVERPPLWRRRWFLETVTSVPPVVAAGFTAVNLWGNPLRMPLGYLAAGMVAWLACAGLLRVALARRQDAREGPDVTHEGLYAATAALHAAVLHQVGQARGELPDLRATFHRIVPPLDRPTQIEQIIPYVGATGGLGRRFSLNTGITGQAVRKREPYVMSSEAESESDHRAELVSDWGYTEAQVAQITPGRYSAAAVPVLDKSGQHVLGVIYLDSSAKGIFDPAEATDLLLSVSDAIGEFVTRRY</sequence>
<evidence type="ECO:0000313" key="4">
    <source>
        <dbReference type="Proteomes" id="UP000078558"/>
    </source>
</evidence>
<dbReference type="InterPro" id="IPR029016">
    <property type="entry name" value="GAF-like_dom_sf"/>
</dbReference>
<evidence type="ECO:0008006" key="5">
    <source>
        <dbReference type="Google" id="ProtNLM"/>
    </source>
</evidence>
<keyword evidence="4" id="KW-1185">Reference proteome</keyword>
<organism evidence="2 4">
    <name type="scientific">Orrella dioscoreae</name>
    <dbReference type="NCBI Taxonomy" id="1851544"/>
    <lineage>
        <taxon>Bacteria</taxon>
        <taxon>Pseudomonadati</taxon>
        <taxon>Pseudomonadota</taxon>
        <taxon>Betaproteobacteria</taxon>
        <taxon>Burkholderiales</taxon>
        <taxon>Alcaligenaceae</taxon>
        <taxon>Orrella</taxon>
    </lineage>
</organism>
<dbReference type="KEGG" id="odi:ODI_R0540"/>
<dbReference type="RefSeq" id="WP_231968174.1">
    <property type="nucleotide sequence ID" value="NZ_LT907988.1"/>
</dbReference>
<keyword evidence="1" id="KW-0812">Transmembrane</keyword>
<evidence type="ECO:0000256" key="1">
    <source>
        <dbReference type="SAM" id="Phobius"/>
    </source>
</evidence>